<organism evidence="2 3">
    <name type="scientific">Roseburia yibonii</name>
    <dbReference type="NCBI Taxonomy" id="2763063"/>
    <lineage>
        <taxon>Bacteria</taxon>
        <taxon>Bacillati</taxon>
        <taxon>Bacillota</taxon>
        <taxon>Clostridia</taxon>
        <taxon>Lachnospirales</taxon>
        <taxon>Lachnospiraceae</taxon>
        <taxon>Roseburia</taxon>
    </lineage>
</organism>
<dbReference type="NCBIfam" id="TIGR03568">
    <property type="entry name" value="NeuC_NnaA"/>
    <property type="match status" value="1"/>
</dbReference>
<dbReference type="SUPFAM" id="SSF53756">
    <property type="entry name" value="UDP-Glycosyltransferase/glycogen phosphorylase"/>
    <property type="match status" value="1"/>
</dbReference>
<gene>
    <name evidence="2" type="primary">neuC</name>
    <name evidence="2" type="ORF">H8Z76_06405</name>
</gene>
<evidence type="ECO:0000313" key="2">
    <source>
        <dbReference type="EMBL" id="MBC5753665.1"/>
    </source>
</evidence>
<dbReference type="InterPro" id="IPR029767">
    <property type="entry name" value="WecB-like"/>
</dbReference>
<comment type="caution">
    <text evidence="2">The sequence shown here is derived from an EMBL/GenBank/DDBJ whole genome shotgun (WGS) entry which is preliminary data.</text>
</comment>
<proteinExistence type="predicted"/>
<dbReference type="EC" id="3.2.1.183" evidence="2"/>
<dbReference type="GO" id="GO:0016798">
    <property type="term" value="F:hydrolase activity, acting on glycosyl bonds"/>
    <property type="evidence" value="ECO:0007669"/>
    <property type="project" value="UniProtKB-KW"/>
</dbReference>
<dbReference type="InterPro" id="IPR003331">
    <property type="entry name" value="UDP_GlcNAc_Epimerase_2_dom"/>
</dbReference>
<dbReference type="EMBL" id="JACOQH010000003">
    <property type="protein sequence ID" value="MBC5753665.1"/>
    <property type="molecule type" value="Genomic_DNA"/>
</dbReference>
<dbReference type="RefSeq" id="WP_186981980.1">
    <property type="nucleotide sequence ID" value="NZ_JACOQH010000003.1"/>
</dbReference>
<dbReference type="CDD" id="cd03786">
    <property type="entry name" value="GTB_UDP-GlcNAc_2-Epimerase"/>
    <property type="match status" value="1"/>
</dbReference>
<dbReference type="Gene3D" id="3.40.50.2000">
    <property type="entry name" value="Glycogen Phosphorylase B"/>
    <property type="match status" value="2"/>
</dbReference>
<feature type="domain" description="UDP-N-acetylglucosamine 2-epimerase" evidence="1">
    <location>
        <begin position="24"/>
        <end position="371"/>
    </location>
</feature>
<keyword evidence="2" id="KW-0378">Hydrolase</keyword>
<dbReference type="Proteomes" id="UP000621540">
    <property type="component" value="Unassembled WGS sequence"/>
</dbReference>
<sequence length="393" mass="44073">MHRIKICVVTGSRAEFGQLLPLLKKLEQDSYFNLDFVVTGSHLAPENGNTIEEIRASRINISECIPIKYLDDNSREGIARQISDVILSFSHYFSEHRPDMLIVIGDRYEMFGVAIAASTLLIPITHICGGSTTSGAIDEVYRHSITKMSALHFTTCDAYRKRVIQLGENPHSVYNVGSLAIENCLKTKLLSEDDFRNQLGLSMHVPYCVVTFHPVTLEKEASENELYELIEALRAFSDYSYIITLSNTDSGGDRINEIWRSTAQKYTNFHVVPSLGMKRYLTALKYSEMMIGNSSSGTTEGPAMHIPTIDIGDRQKGRFFADSIIHCDPRKDDIISAIKKASSAEFKDMVKQVKNPFGDGTTSDQMIQILKQVTSAPVNIKKDFYDVNFEVSI</sequence>
<reference evidence="2 3" key="1">
    <citation type="submission" date="2020-08" db="EMBL/GenBank/DDBJ databases">
        <title>Genome public.</title>
        <authorList>
            <person name="Liu C."/>
            <person name="Sun Q."/>
        </authorList>
    </citation>
    <scope>NUCLEOTIDE SEQUENCE [LARGE SCALE GENOMIC DNA]</scope>
    <source>
        <strain evidence="2 3">BX0805</strain>
    </source>
</reference>
<protein>
    <submittedName>
        <fullName evidence="2">UDP-N-acetylglucosamine 2-epimerase (Hydrolyzing)</fullName>
        <ecNumber evidence="2">3.2.1.183</ecNumber>
    </submittedName>
</protein>
<name>A0ABR7I9P3_9FIRM</name>
<dbReference type="PANTHER" id="PTHR43174">
    <property type="entry name" value="UDP-N-ACETYLGLUCOSAMINE 2-EPIMERASE"/>
    <property type="match status" value="1"/>
</dbReference>
<dbReference type="InterPro" id="IPR020004">
    <property type="entry name" value="UDP-GlcNAc_Epase"/>
</dbReference>
<accession>A0ABR7I9P3</accession>
<keyword evidence="2" id="KW-0326">Glycosidase</keyword>
<dbReference type="Pfam" id="PF02350">
    <property type="entry name" value="Epimerase_2"/>
    <property type="match status" value="1"/>
</dbReference>
<keyword evidence="3" id="KW-1185">Reference proteome</keyword>
<evidence type="ECO:0000313" key="3">
    <source>
        <dbReference type="Proteomes" id="UP000621540"/>
    </source>
</evidence>
<dbReference type="PANTHER" id="PTHR43174:SF3">
    <property type="entry name" value="UDP-N-ACETYLGLUCOSAMINE 2-EPIMERASE"/>
    <property type="match status" value="1"/>
</dbReference>
<evidence type="ECO:0000259" key="1">
    <source>
        <dbReference type="Pfam" id="PF02350"/>
    </source>
</evidence>